<dbReference type="Proteomes" id="UP000186817">
    <property type="component" value="Unassembled WGS sequence"/>
</dbReference>
<keyword evidence="3" id="KW-1185">Reference proteome</keyword>
<dbReference type="AlphaFoldDB" id="A0A1Q9CEX4"/>
<dbReference type="OrthoDB" id="10329092at2759"/>
<evidence type="ECO:0000256" key="1">
    <source>
        <dbReference type="SAM" id="MobiDB-lite"/>
    </source>
</evidence>
<evidence type="ECO:0000313" key="2">
    <source>
        <dbReference type="EMBL" id="OLP81489.1"/>
    </source>
</evidence>
<dbReference type="EMBL" id="LSRX01001276">
    <property type="protein sequence ID" value="OLP81489.1"/>
    <property type="molecule type" value="Genomic_DNA"/>
</dbReference>
<reference evidence="2 3" key="1">
    <citation type="submission" date="2016-02" db="EMBL/GenBank/DDBJ databases">
        <title>Genome analysis of coral dinoflagellate symbionts highlights evolutionary adaptations to a symbiotic lifestyle.</title>
        <authorList>
            <person name="Aranda M."/>
            <person name="Li Y."/>
            <person name="Liew Y.J."/>
            <person name="Baumgarten S."/>
            <person name="Simakov O."/>
            <person name="Wilson M."/>
            <person name="Piel J."/>
            <person name="Ashoor H."/>
            <person name="Bougouffa S."/>
            <person name="Bajic V.B."/>
            <person name="Ryu T."/>
            <person name="Ravasi T."/>
            <person name="Bayer T."/>
            <person name="Micklem G."/>
            <person name="Kim H."/>
            <person name="Bhak J."/>
            <person name="Lajeunesse T.C."/>
            <person name="Voolstra C.R."/>
        </authorList>
    </citation>
    <scope>NUCLEOTIDE SEQUENCE [LARGE SCALE GENOMIC DNA]</scope>
    <source>
        <strain evidence="2 3">CCMP2467</strain>
    </source>
</reference>
<gene>
    <name evidence="2" type="ORF">AK812_SmicGene37962</name>
</gene>
<organism evidence="2 3">
    <name type="scientific">Symbiodinium microadriaticum</name>
    <name type="common">Dinoflagellate</name>
    <name type="synonym">Zooxanthella microadriatica</name>
    <dbReference type="NCBI Taxonomy" id="2951"/>
    <lineage>
        <taxon>Eukaryota</taxon>
        <taxon>Sar</taxon>
        <taxon>Alveolata</taxon>
        <taxon>Dinophyceae</taxon>
        <taxon>Suessiales</taxon>
        <taxon>Symbiodiniaceae</taxon>
        <taxon>Symbiodinium</taxon>
    </lineage>
</organism>
<feature type="region of interest" description="Disordered" evidence="1">
    <location>
        <begin position="1"/>
        <end position="20"/>
    </location>
</feature>
<sequence>MQGVSRLTAKSTQSGGVRIQAEDGTRLLVQDDTVSFEGRWSLKDTIPKDASGGLGEAAATLRLVQPDLRAG</sequence>
<protein>
    <submittedName>
        <fullName evidence="2">Uncharacterized protein</fullName>
    </submittedName>
</protein>
<proteinExistence type="predicted"/>
<accession>A0A1Q9CEX4</accession>
<comment type="caution">
    <text evidence="2">The sequence shown here is derived from an EMBL/GenBank/DDBJ whole genome shotgun (WGS) entry which is preliminary data.</text>
</comment>
<evidence type="ECO:0000313" key="3">
    <source>
        <dbReference type="Proteomes" id="UP000186817"/>
    </source>
</evidence>
<name>A0A1Q9CEX4_SYMMI</name>